<sequence length="150" mass="16541">MRTTRHNFPAYPSCCLREAERYFPAYQLLRSNDFKKYPNPRPRRDPATTTITPGTPPQARRGPPPPGPPGTSSTRPPSGGTRARTPPRSQTGYSTGSRTDRPARRPDIGLTDTTEFGVIDSLIRLNDNSLPSRVSLSSPKIYSTTGKELT</sequence>
<organism evidence="2">
    <name type="scientific">Graphocephala atropunctata</name>
    <dbReference type="NCBI Taxonomy" id="36148"/>
    <lineage>
        <taxon>Eukaryota</taxon>
        <taxon>Metazoa</taxon>
        <taxon>Ecdysozoa</taxon>
        <taxon>Arthropoda</taxon>
        <taxon>Hexapoda</taxon>
        <taxon>Insecta</taxon>
        <taxon>Pterygota</taxon>
        <taxon>Neoptera</taxon>
        <taxon>Paraneoptera</taxon>
        <taxon>Hemiptera</taxon>
        <taxon>Auchenorrhyncha</taxon>
        <taxon>Membracoidea</taxon>
        <taxon>Cicadellidae</taxon>
        <taxon>Cicadellinae</taxon>
        <taxon>Cicadellini</taxon>
        <taxon>Graphocephala</taxon>
    </lineage>
</organism>
<reference evidence="2" key="1">
    <citation type="submission" date="2015-11" db="EMBL/GenBank/DDBJ databases">
        <title>De novo transcriptome assembly of four potential Pierce s Disease insect vectors from Arizona vineyards.</title>
        <authorList>
            <person name="Tassone E.E."/>
        </authorList>
    </citation>
    <scope>NUCLEOTIDE SEQUENCE</scope>
</reference>
<feature type="compositionally biased region" description="Polar residues" evidence="1">
    <location>
        <begin position="87"/>
        <end position="97"/>
    </location>
</feature>
<evidence type="ECO:0000256" key="1">
    <source>
        <dbReference type="SAM" id="MobiDB-lite"/>
    </source>
</evidence>
<feature type="region of interest" description="Disordered" evidence="1">
    <location>
        <begin position="33"/>
        <end position="115"/>
    </location>
</feature>
<feature type="compositionally biased region" description="Basic and acidic residues" evidence="1">
    <location>
        <begin position="98"/>
        <end position="107"/>
    </location>
</feature>
<dbReference type="EMBL" id="GEBQ01027699">
    <property type="protein sequence ID" value="JAT12278.1"/>
    <property type="molecule type" value="Transcribed_RNA"/>
</dbReference>
<feature type="region of interest" description="Disordered" evidence="1">
    <location>
        <begin position="127"/>
        <end position="150"/>
    </location>
</feature>
<proteinExistence type="predicted"/>
<dbReference type="AlphaFoldDB" id="A0A1B6KLE9"/>
<feature type="compositionally biased region" description="Low complexity" evidence="1">
    <location>
        <begin position="47"/>
        <end position="61"/>
    </location>
</feature>
<accession>A0A1B6KLE9</accession>
<name>A0A1B6KLE9_9HEMI</name>
<feature type="compositionally biased region" description="Low complexity" evidence="1">
    <location>
        <begin position="70"/>
        <end position="82"/>
    </location>
</feature>
<gene>
    <name evidence="2" type="ORF">g.24460</name>
</gene>
<feature type="compositionally biased region" description="Basic and acidic residues" evidence="1">
    <location>
        <begin position="33"/>
        <end position="46"/>
    </location>
</feature>
<evidence type="ECO:0000313" key="2">
    <source>
        <dbReference type="EMBL" id="JAT12278.1"/>
    </source>
</evidence>
<protein>
    <submittedName>
        <fullName evidence="2">Uncharacterized protein</fullName>
    </submittedName>
</protein>